<dbReference type="RefSeq" id="WP_109801525.1">
    <property type="nucleotide sequence ID" value="NZ_QGKS01000187.1"/>
</dbReference>
<reference evidence="1 2" key="1">
    <citation type="submission" date="2018-05" db="EMBL/GenBank/DDBJ databases">
        <title>Micromonosporas from Atacama Desert.</title>
        <authorList>
            <person name="Carro L."/>
            <person name="Golinska P."/>
            <person name="Klenk H.-P."/>
            <person name="Goodfellow M."/>
        </authorList>
    </citation>
    <scope>NUCLEOTIDE SEQUENCE [LARGE SCALE GENOMIC DNA]</scope>
    <source>
        <strain evidence="1 2">4G51</strain>
    </source>
</reference>
<dbReference type="EMBL" id="QGKS01000187">
    <property type="protein sequence ID" value="PWR15345.1"/>
    <property type="molecule type" value="Genomic_DNA"/>
</dbReference>
<dbReference type="Proteomes" id="UP000246050">
    <property type="component" value="Unassembled WGS sequence"/>
</dbReference>
<dbReference type="OrthoDB" id="9772976at2"/>
<evidence type="ECO:0000313" key="1">
    <source>
        <dbReference type="EMBL" id="PWR15345.1"/>
    </source>
</evidence>
<sequence length="415" mass="44981">MTALTTTEPSVSHRRAIEALRAGVPCLDAVAMLGSGQTEIEDRFLDLLGTTREGRASGMLIGGGFGSGKSHLLEHLMRLALDEGFAVSRVVISKETPLHDRAKVFSAAADCAVVAGGSGPAIAGAAAALDVDGRGFAELLRWSLSPAAGLNERFAATLSLYGKIRDLDPEFAEKLVRFWSGDPISVPDLRRRLKAAGEGPVALSPVSAKDLAEQRLRFAARLFTAAGGAGWLFLFDEVELVGRYSLLQRAKSYAEIARWVQGDHQVPGLPVAAVLAMTDDFEAAVITGKKDRENVPARLRDRQTPDALALSNRAQAGMRIIDREMTLLTPPDAAELDRAYGRLKELHGTAFGWNPPDIAGLERLGATRMRQYIRAWINEWDLVRLDPAFQPDTVAVQMDSDYREDVDLEGIPEEA</sequence>
<dbReference type="InterPro" id="IPR021228">
    <property type="entry name" value="BrxD"/>
</dbReference>
<proteinExistence type="predicted"/>
<protein>
    <recommendedName>
        <fullName evidence="3">ATP-binding protein</fullName>
    </recommendedName>
</protein>
<dbReference type="AlphaFoldDB" id="A0A317DR27"/>
<gene>
    <name evidence="1" type="ORF">DKT69_11355</name>
</gene>
<evidence type="ECO:0008006" key="3">
    <source>
        <dbReference type="Google" id="ProtNLM"/>
    </source>
</evidence>
<evidence type="ECO:0000313" key="2">
    <source>
        <dbReference type="Proteomes" id="UP000246050"/>
    </source>
</evidence>
<dbReference type="Pfam" id="PF10923">
    <property type="entry name" value="BrxC_BrxD"/>
    <property type="match status" value="1"/>
</dbReference>
<accession>A0A317DR27</accession>
<name>A0A317DR27_9ACTN</name>
<organism evidence="1 2">
    <name type="scientific">Micromonospora sicca</name>
    <dbReference type="NCBI Taxonomy" id="2202420"/>
    <lineage>
        <taxon>Bacteria</taxon>
        <taxon>Bacillati</taxon>
        <taxon>Actinomycetota</taxon>
        <taxon>Actinomycetes</taxon>
        <taxon>Micromonosporales</taxon>
        <taxon>Micromonosporaceae</taxon>
        <taxon>Micromonospora</taxon>
    </lineage>
</organism>
<comment type="caution">
    <text evidence="1">The sequence shown here is derived from an EMBL/GenBank/DDBJ whole genome shotgun (WGS) entry which is preliminary data.</text>
</comment>